<dbReference type="InterPro" id="IPR039426">
    <property type="entry name" value="TonB-dep_rcpt-like"/>
</dbReference>
<feature type="chain" id="PRO_5047475326" evidence="10">
    <location>
        <begin position="38"/>
        <end position="973"/>
    </location>
</feature>
<dbReference type="Pfam" id="PF00593">
    <property type="entry name" value="TonB_dep_Rec_b-barrel"/>
    <property type="match status" value="1"/>
</dbReference>
<name>A0ABN0YJG2_9CAUL</name>
<keyword evidence="6 8" id="KW-0472">Membrane</keyword>
<evidence type="ECO:0000259" key="11">
    <source>
        <dbReference type="Pfam" id="PF00593"/>
    </source>
</evidence>
<keyword evidence="2 8" id="KW-0813">Transport</keyword>
<protein>
    <submittedName>
        <fullName evidence="13">TonB-dependent receptor</fullName>
    </submittedName>
</protein>
<accession>A0ABN0YJG2</accession>
<dbReference type="Gene3D" id="2.40.170.20">
    <property type="entry name" value="TonB-dependent receptor, beta-barrel domain"/>
    <property type="match status" value="1"/>
</dbReference>
<keyword evidence="5 9" id="KW-0798">TonB box</keyword>
<evidence type="ECO:0000256" key="2">
    <source>
        <dbReference type="ARBA" id="ARBA00022448"/>
    </source>
</evidence>
<evidence type="ECO:0000256" key="4">
    <source>
        <dbReference type="ARBA" id="ARBA00022692"/>
    </source>
</evidence>
<dbReference type="RefSeq" id="WP_167177797.1">
    <property type="nucleotide sequence ID" value="NZ_BAAAEJ010000008.1"/>
</dbReference>
<dbReference type="SUPFAM" id="SSF56935">
    <property type="entry name" value="Porins"/>
    <property type="match status" value="1"/>
</dbReference>
<gene>
    <name evidence="13" type="ORF">GCM10009093_25290</name>
</gene>
<keyword evidence="7 8" id="KW-0998">Cell outer membrane</keyword>
<evidence type="ECO:0000256" key="5">
    <source>
        <dbReference type="ARBA" id="ARBA00023077"/>
    </source>
</evidence>
<evidence type="ECO:0000256" key="7">
    <source>
        <dbReference type="ARBA" id="ARBA00023237"/>
    </source>
</evidence>
<keyword evidence="13" id="KW-0675">Receptor</keyword>
<dbReference type="Pfam" id="PF07715">
    <property type="entry name" value="Plug"/>
    <property type="match status" value="1"/>
</dbReference>
<evidence type="ECO:0000259" key="12">
    <source>
        <dbReference type="Pfam" id="PF07715"/>
    </source>
</evidence>
<reference evidence="13 14" key="1">
    <citation type="journal article" date="2019" name="Int. J. Syst. Evol. Microbiol.">
        <title>The Global Catalogue of Microorganisms (GCM) 10K type strain sequencing project: providing services to taxonomists for standard genome sequencing and annotation.</title>
        <authorList>
            <consortium name="The Broad Institute Genomics Platform"/>
            <consortium name="The Broad Institute Genome Sequencing Center for Infectious Disease"/>
            <person name="Wu L."/>
            <person name="Ma J."/>
        </authorList>
    </citation>
    <scope>NUCLEOTIDE SEQUENCE [LARGE SCALE GENOMIC DNA]</scope>
    <source>
        <strain evidence="13 14">JCM 13476</strain>
    </source>
</reference>
<keyword evidence="10" id="KW-0732">Signal</keyword>
<dbReference type="InterPro" id="IPR037066">
    <property type="entry name" value="Plug_dom_sf"/>
</dbReference>
<keyword evidence="4 8" id="KW-0812">Transmembrane</keyword>
<comment type="similarity">
    <text evidence="8 9">Belongs to the TonB-dependent receptor family.</text>
</comment>
<feature type="signal peptide" evidence="10">
    <location>
        <begin position="1"/>
        <end position="37"/>
    </location>
</feature>
<dbReference type="PROSITE" id="PS52016">
    <property type="entry name" value="TONB_DEPENDENT_REC_3"/>
    <property type="match status" value="1"/>
</dbReference>
<comment type="subcellular location">
    <subcellularLocation>
        <location evidence="1 8">Cell outer membrane</location>
        <topology evidence="1 8">Multi-pass membrane protein</topology>
    </subcellularLocation>
</comment>
<evidence type="ECO:0000256" key="9">
    <source>
        <dbReference type="RuleBase" id="RU003357"/>
    </source>
</evidence>
<organism evidence="13 14">
    <name type="scientific">Brevundimonas terrae</name>
    <dbReference type="NCBI Taxonomy" id="363631"/>
    <lineage>
        <taxon>Bacteria</taxon>
        <taxon>Pseudomonadati</taxon>
        <taxon>Pseudomonadota</taxon>
        <taxon>Alphaproteobacteria</taxon>
        <taxon>Caulobacterales</taxon>
        <taxon>Caulobacteraceae</taxon>
        <taxon>Brevundimonas</taxon>
    </lineage>
</organism>
<evidence type="ECO:0000256" key="10">
    <source>
        <dbReference type="SAM" id="SignalP"/>
    </source>
</evidence>
<dbReference type="InterPro" id="IPR012910">
    <property type="entry name" value="Plug_dom"/>
</dbReference>
<proteinExistence type="inferred from homology"/>
<evidence type="ECO:0000256" key="3">
    <source>
        <dbReference type="ARBA" id="ARBA00022452"/>
    </source>
</evidence>
<dbReference type="Gene3D" id="2.170.130.10">
    <property type="entry name" value="TonB-dependent receptor, plug domain"/>
    <property type="match status" value="1"/>
</dbReference>
<feature type="domain" description="TonB-dependent receptor-like beta-barrel" evidence="11">
    <location>
        <begin position="391"/>
        <end position="937"/>
    </location>
</feature>
<keyword evidence="14" id="KW-1185">Reference proteome</keyword>
<dbReference type="InterPro" id="IPR000531">
    <property type="entry name" value="Beta-barrel_TonB"/>
</dbReference>
<dbReference type="Proteomes" id="UP001500791">
    <property type="component" value="Unassembled WGS sequence"/>
</dbReference>
<comment type="caution">
    <text evidence="13">The sequence shown here is derived from an EMBL/GenBank/DDBJ whole genome shotgun (WGS) entry which is preliminary data.</text>
</comment>
<dbReference type="InterPro" id="IPR036942">
    <property type="entry name" value="Beta-barrel_TonB_sf"/>
</dbReference>
<evidence type="ECO:0000256" key="8">
    <source>
        <dbReference type="PROSITE-ProRule" id="PRU01360"/>
    </source>
</evidence>
<keyword evidence="3 8" id="KW-1134">Transmembrane beta strand</keyword>
<feature type="domain" description="TonB-dependent receptor plug" evidence="12">
    <location>
        <begin position="66"/>
        <end position="181"/>
    </location>
</feature>
<sequence>MMKVVSVRREGALTRGRGVLAASVSILALAAPLAAYAQDQPAQESAVTQVGEIVVTGSRLQRSGLDAPTPTMALTAELLEAKAIVNVADILNEMPQVATGLSNANTSYSFGNIGLNQVNLRNLGVRRTLTLVNGRRRAGTPDDSNFLAFDLGNIPAALVQRVEVQTGGTSAVYGADAVAGVVNLILKDDFDGVEAQLQYGSDEGGTYDTLTYGLTAGVNYDRGNAVLHMSRTETGGLTRGDRGLGTRYGFVSNPANTGPNDGIPARIPLRDLSFAYFALGTPTGNLPFGPNGTWTDVIFDSASQTFRPLNVGDRGVIDGSYSQGEGGRQDADTLVAPLERTNVYAKADYQLNDKLKLFGEFIFADITARDRISAVFDSWSTSVSIDNPFMPTAVRDGLIAAGEDSMYYARSHDEFGMRGTDMDRQYYSLATGLEGEFGDTWKWSAVFEYGKSKTTNHNLNDRLDPRWFEASDAILDPISGEAVCRSVEARARGCVPVNIFGQGTISAAAVDYIRVNHSSTTDTSQTMLQGLIAGDLFQLPAGAVKFSAGAEYRKDEIDFRPSSVWENAEGFFGSQFSPISKSNDVSEAFAEVLVPVVRDKPFAYSVELEGAYRVSKYERAGSVDSWKLAGSWAPIPDIRFRVTKATAVRAPSLGEMFNPGSRGASGLSDPCDPNLLDSGTPNRRANCAALGFDPVSWDPNTRRMTTLVFSTGNPDLNVEEADTMTVGAVIRPRFLPGFAFSADYYNIKLDGGIDRIGAQQTVNNCVDLPSLDNQFCSMLTRKPDGNIYEVRDSYINVASFEVEGVDFEATYHAELSDLLRREGDLGRIRLQGVASYLKHNTFIDRDLATGEETAFDDAGEAGNPDLRGMVNATYYKGNMQVNWSSRYVGETVTNNDLLNPAEDIGSYYNIPSIWYHDLSVAIDTPMNVRFTAGIRNVFDEGPRDHPTTARGNLGMDDLIGRFYFLGAKWRFGN</sequence>
<dbReference type="PANTHER" id="PTHR47234:SF2">
    <property type="entry name" value="TONB-DEPENDENT RECEPTOR"/>
    <property type="match status" value="1"/>
</dbReference>
<dbReference type="PANTHER" id="PTHR47234">
    <property type="match status" value="1"/>
</dbReference>
<evidence type="ECO:0000313" key="13">
    <source>
        <dbReference type="EMBL" id="GAA0397559.1"/>
    </source>
</evidence>
<evidence type="ECO:0000313" key="14">
    <source>
        <dbReference type="Proteomes" id="UP001500791"/>
    </source>
</evidence>
<evidence type="ECO:0000256" key="6">
    <source>
        <dbReference type="ARBA" id="ARBA00023136"/>
    </source>
</evidence>
<dbReference type="EMBL" id="BAAAEJ010000008">
    <property type="protein sequence ID" value="GAA0397559.1"/>
    <property type="molecule type" value="Genomic_DNA"/>
</dbReference>
<evidence type="ECO:0000256" key="1">
    <source>
        <dbReference type="ARBA" id="ARBA00004571"/>
    </source>
</evidence>